<dbReference type="AlphaFoldDB" id="A0A8J8CED0"/>
<evidence type="ECO:0000256" key="1">
    <source>
        <dbReference type="ARBA" id="ARBA00005647"/>
    </source>
</evidence>
<dbReference type="EMBL" id="JAACQH010000008">
    <property type="protein sequence ID" value="NCS90888.1"/>
    <property type="molecule type" value="Genomic_DNA"/>
</dbReference>
<dbReference type="Proteomes" id="UP000738826">
    <property type="component" value="Unassembled WGS sequence"/>
</dbReference>
<evidence type="ECO:0000313" key="4">
    <source>
        <dbReference type="EMBL" id="NCS90888.1"/>
    </source>
</evidence>
<comment type="caution">
    <text evidence="3">The sequence shown here is derived from an EMBL/GenBank/DDBJ whole genome shotgun (WGS) entry which is preliminary data.</text>
</comment>
<keyword evidence="3" id="KW-0687">Ribonucleoprotein</keyword>
<dbReference type="InterPro" id="IPR038630">
    <property type="entry name" value="L24e/L24_sf"/>
</dbReference>
<protein>
    <submittedName>
        <fullName evidence="3">50S ribosomal protein L24e</fullName>
    </submittedName>
</protein>
<dbReference type="GO" id="GO:0005840">
    <property type="term" value="C:ribosome"/>
    <property type="evidence" value="ECO:0007669"/>
    <property type="project" value="UniProtKB-KW"/>
</dbReference>
<reference evidence="3" key="1">
    <citation type="submission" date="2019-11" db="EMBL/GenBank/DDBJ databases">
        <title>Lipid analysis of CO2-rich subsurface aquifers suggests an autotrophy-based deep biosphere with lysolipids enriched in CPR bacteria.</title>
        <authorList>
            <person name="Probst A.J."/>
            <person name="Elling F.J."/>
            <person name="Castelle C.J."/>
            <person name="Zhu Q."/>
            <person name="Elvert M."/>
            <person name="Birarda G."/>
            <person name="Holman H.-Y."/>
            <person name="Lane K.R."/>
            <person name="Ladd B."/>
            <person name="Ryan M.C."/>
            <person name="Woyke T."/>
            <person name="Hinrichs K.-U."/>
            <person name="Banfield J.F."/>
        </authorList>
    </citation>
    <scope>NUCLEOTIDE SEQUENCE</scope>
    <source>
        <strain evidence="3">CG_2015-01_33_1645</strain>
        <strain evidence="4">CG_2015-04_33_537</strain>
    </source>
</reference>
<evidence type="ECO:0000313" key="3">
    <source>
        <dbReference type="EMBL" id="NCN64666.1"/>
    </source>
</evidence>
<name>A0A8J8CED0_9ARCH</name>
<dbReference type="Gene3D" id="2.30.170.20">
    <property type="entry name" value="Ribosomal protein L24e"/>
    <property type="match status" value="1"/>
</dbReference>
<dbReference type="SUPFAM" id="SSF57716">
    <property type="entry name" value="Glucocorticoid receptor-like (DNA-binding domain)"/>
    <property type="match status" value="1"/>
</dbReference>
<comment type="similarity">
    <text evidence="1">Belongs to the eukaryotic ribosomal protein eL24 family.</text>
</comment>
<feature type="domain" description="Large ribosomal subunit protein eL24-related N-terminal" evidence="2">
    <location>
        <begin position="2"/>
        <end position="61"/>
    </location>
</feature>
<proteinExistence type="inferred from homology"/>
<dbReference type="EMBL" id="JAACVF010000027">
    <property type="protein sequence ID" value="NCN64666.1"/>
    <property type="molecule type" value="Genomic_DNA"/>
</dbReference>
<accession>A0A8J8CED0</accession>
<keyword evidence="3" id="KW-0689">Ribosomal protein</keyword>
<sequence>MKCSFCGKEIKKGTGLLFVMLSGRGVNYCSSKCRKNVEMGRKQRKVEWTEQYINEKKARIKQ</sequence>
<evidence type="ECO:0000259" key="2">
    <source>
        <dbReference type="Pfam" id="PF01246"/>
    </source>
</evidence>
<dbReference type="Proteomes" id="UP000768163">
    <property type="component" value="Unassembled WGS sequence"/>
</dbReference>
<evidence type="ECO:0000313" key="5">
    <source>
        <dbReference type="Proteomes" id="UP000768163"/>
    </source>
</evidence>
<gene>
    <name evidence="4" type="ORF">GW779_00470</name>
    <name evidence="3" type="ORF">GW910_01110</name>
</gene>
<organism evidence="3 5">
    <name type="scientific">Candidatus Altarchaeum hamiconexum</name>
    <dbReference type="NCBI Taxonomy" id="1803513"/>
    <lineage>
        <taxon>Archaea</taxon>
        <taxon>Candidatus Altarchaeota</taxon>
        <taxon>Candidatus Altiarchaeia</taxon>
        <taxon>Candidatus Altarchaeales</taxon>
        <taxon>Candidatus Altarchaeaceae</taxon>
        <taxon>Candidatus Altarchaeum</taxon>
    </lineage>
</organism>
<dbReference type="InterPro" id="IPR000988">
    <property type="entry name" value="Ribosomal_eL24-rel_N"/>
</dbReference>
<dbReference type="Pfam" id="PF01246">
    <property type="entry name" value="Ribosomal_L24e"/>
    <property type="match status" value="1"/>
</dbReference>